<dbReference type="Pfam" id="PF07996">
    <property type="entry name" value="T4SS"/>
    <property type="match status" value="1"/>
</dbReference>
<protein>
    <recommendedName>
        <fullName evidence="5">Type IV secretion system protein VirB5</fullName>
    </recommendedName>
</protein>
<dbReference type="InterPro" id="IPR014158">
    <property type="entry name" value="T4SS_VirB5"/>
</dbReference>
<sequence length="234" mass="24986">MKIRKFVLSAAMMVMALFAAGPAKAGIPVIDGANLAQQIQQVISWTNQAQQMIDQINKLQAQISQLQTMTSKLEGIRNLGTILNDPTISSVLPADMRDASQLLLNPTALTTSTESLNQIMSAFGVNAPTNGTSGKSAADALGKIQQILSSTQSRATQLQALATRVNTTTDAKDSLDMVNRNVLEAANVSNQMTQTMAAIEAQRQAAALKKLAEDQAYFEAIKTGGSQPIRTFAY</sequence>
<gene>
    <name evidence="3" type="ORF">EIP75_21585</name>
</gene>
<dbReference type="EMBL" id="RSED01000026">
    <property type="protein sequence ID" value="RRS01170.1"/>
    <property type="molecule type" value="Genomic_DNA"/>
</dbReference>
<keyword evidence="2" id="KW-0732">Signal</keyword>
<evidence type="ECO:0000256" key="2">
    <source>
        <dbReference type="SAM" id="SignalP"/>
    </source>
</evidence>
<feature type="signal peptide" evidence="2">
    <location>
        <begin position="1"/>
        <end position="25"/>
    </location>
</feature>
<dbReference type="SUPFAM" id="SSF101082">
    <property type="entry name" value="Typo IV secretion system protein TraC"/>
    <property type="match status" value="1"/>
</dbReference>
<evidence type="ECO:0000313" key="4">
    <source>
        <dbReference type="Proteomes" id="UP000269265"/>
    </source>
</evidence>
<reference evidence="3 4" key="1">
    <citation type="submission" date="2018-12" db="EMBL/GenBank/DDBJ databases">
        <title>The whole draft genome of Aquabacterium sp. SJQ9.</title>
        <authorList>
            <person name="Sun L."/>
            <person name="Gao X."/>
            <person name="Chen W."/>
            <person name="Huang K."/>
        </authorList>
    </citation>
    <scope>NUCLEOTIDE SEQUENCE [LARGE SCALE GENOMIC DNA]</scope>
    <source>
        <strain evidence="3 4">SJQ9</strain>
    </source>
</reference>
<accession>A0A426V2Y4</accession>
<dbReference type="OrthoDB" id="9780974at2"/>
<proteinExistence type="predicted"/>
<dbReference type="AlphaFoldDB" id="A0A426V2Y4"/>
<dbReference type="InterPro" id="IPR023220">
    <property type="entry name" value="T4SS_VirB5-domain"/>
</dbReference>
<evidence type="ECO:0008006" key="5">
    <source>
        <dbReference type="Google" id="ProtNLM"/>
    </source>
</evidence>
<keyword evidence="4" id="KW-1185">Reference proteome</keyword>
<feature type="chain" id="PRO_5019282270" description="Type IV secretion system protein VirB5" evidence="2">
    <location>
        <begin position="26"/>
        <end position="234"/>
    </location>
</feature>
<evidence type="ECO:0000256" key="1">
    <source>
        <dbReference type="SAM" id="Coils"/>
    </source>
</evidence>
<organism evidence="3 4">
    <name type="scientific">Aquabacterium soli</name>
    <dbReference type="NCBI Taxonomy" id="2493092"/>
    <lineage>
        <taxon>Bacteria</taxon>
        <taxon>Pseudomonadati</taxon>
        <taxon>Pseudomonadota</taxon>
        <taxon>Betaproteobacteria</taxon>
        <taxon>Burkholderiales</taxon>
        <taxon>Aquabacterium</taxon>
    </lineage>
</organism>
<evidence type="ECO:0000313" key="3">
    <source>
        <dbReference type="EMBL" id="RRS01170.1"/>
    </source>
</evidence>
<dbReference type="Proteomes" id="UP000269265">
    <property type="component" value="Unassembled WGS sequence"/>
</dbReference>
<feature type="coiled-coil region" evidence="1">
    <location>
        <begin position="42"/>
        <end position="69"/>
    </location>
</feature>
<keyword evidence="1" id="KW-0175">Coiled coil</keyword>
<comment type="caution">
    <text evidence="3">The sequence shown here is derived from an EMBL/GenBank/DDBJ whole genome shotgun (WGS) entry which is preliminary data.</text>
</comment>
<dbReference type="RefSeq" id="WP_125245270.1">
    <property type="nucleotide sequence ID" value="NZ_RSED01000026.1"/>
</dbReference>
<name>A0A426V2Y4_9BURK</name>
<dbReference type="Gene3D" id="1.20.58.430">
    <property type="entry name" value="Type IV secretion system, VirB5-domain"/>
    <property type="match status" value="1"/>
</dbReference>